<protein>
    <recommendedName>
        <fullName evidence="3">ZAD domain-containing protein</fullName>
    </recommendedName>
</protein>
<evidence type="ECO:0000313" key="2">
    <source>
        <dbReference type="Proteomes" id="UP000076407"/>
    </source>
</evidence>
<evidence type="ECO:0008006" key="3">
    <source>
        <dbReference type="Google" id="ProtNLM"/>
    </source>
</evidence>
<dbReference type="VEuPathDB" id="VectorBase:AQUA008299"/>
<keyword evidence="2" id="KW-1185">Reference proteome</keyword>
<dbReference type="STRING" id="34691.A0A182XEP6"/>
<organism evidence="1 2">
    <name type="scientific">Anopheles quadriannulatus</name>
    <name type="common">Mosquito</name>
    <dbReference type="NCBI Taxonomy" id="34691"/>
    <lineage>
        <taxon>Eukaryota</taxon>
        <taxon>Metazoa</taxon>
        <taxon>Ecdysozoa</taxon>
        <taxon>Arthropoda</taxon>
        <taxon>Hexapoda</taxon>
        <taxon>Insecta</taxon>
        <taxon>Pterygota</taxon>
        <taxon>Neoptera</taxon>
        <taxon>Endopterygota</taxon>
        <taxon>Diptera</taxon>
        <taxon>Nematocera</taxon>
        <taxon>Culicoidea</taxon>
        <taxon>Culicidae</taxon>
        <taxon>Anophelinae</taxon>
        <taxon>Anopheles</taxon>
    </lineage>
</organism>
<dbReference type="Proteomes" id="UP000076407">
    <property type="component" value="Unassembled WGS sequence"/>
</dbReference>
<proteinExistence type="predicted"/>
<sequence length="205" mass="22956">MTEKLYKTCCRLCLHDGSTHQLLDILSVKGLKENISNIFNIEIDTRDCCTTNVCLNCFNETLSMEKQFQLYEEQKRIILANQLRLQENPSEATSELASSALASSVACIEGDAGGKKSINAPERSRKAPKVAPYNLNSKKDQSMKTQRISIDPVDVNLEETKNQQNKSITKTIKDKTKKIKLVQNAPAKTKTSCKEFIYGNSSSKM</sequence>
<dbReference type="EnsemblMetazoa" id="AQUA008299-RA">
    <property type="protein sequence ID" value="AQUA008299-PA"/>
    <property type="gene ID" value="AQUA008299"/>
</dbReference>
<evidence type="ECO:0000313" key="1">
    <source>
        <dbReference type="EnsemblMetazoa" id="AQUA008299-PA"/>
    </source>
</evidence>
<dbReference type="AlphaFoldDB" id="A0A182XEP6"/>
<accession>A0A182XEP6</accession>
<name>A0A182XEP6_ANOQN</name>
<reference evidence="1" key="1">
    <citation type="submission" date="2020-05" db="UniProtKB">
        <authorList>
            <consortium name="EnsemblMetazoa"/>
        </authorList>
    </citation>
    <scope>IDENTIFICATION</scope>
    <source>
        <strain evidence="1">SANGQUA</strain>
    </source>
</reference>